<reference evidence="2" key="1">
    <citation type="journal article" date="2021" name="PeerJ">
        <title>Extensive microbial diversity within the chicken gut microbiome revealed by metagenomics and culture.</title>
        <authorList>
            <person name="Gilroy R."/>
            <person name="Ravi A."/>
            <person name="Getino M."/>
            <person name="Pursley I."/>
            <person name="Horton D.L."/>
            <person name="Alikhan N.F."/>
            <person name="Baker D."/>
            <person name="Gharbi K."/>
            <person name="Hall N."/>
            <person name="Watson M."/>
            <person name="Adriaenssens E.M."/>
            <person name="Foster-Nyarko E."/>
            <person name="Jarju S."/>
            <person name="Secka A."/>
            <person name="Antonio M."/>
            <person name="Oren A."/>
            <person name="Chaudhuri R.R."/>
            <person name="La Ragione R."/>
            <person name="Hildebrand F."/>
            <person name="Pallen M.J."/>
        </authorList>
    </citation>
    <scope>NUCLEOTIDE SEQUENCE</scope>
    <source>
        <strain evidence="2">CHK33-5263</strain>
    </source>
</reference>
<accession>A0A9D2DXG5</accession>
<dbReference type="GO" id="GO:0009298">
    <property type="term" value="P:GDP-mannose biosynthetic process"/>
    <property type="evidence" value="ECO:0007669"/>
    <property type="project" value="TreeGrafter"/>
</dbReference>
<proteinExistence type="predicted"/>
<dbReference type="AlphaFoldDB" id="A0A9D2DXG5"/>
<evidence type="ECO:0000313" key="3">
    <source>
        <dbReference type="Proteomes" id="UP000824044"/>
    </source>
</evidence>
<dbReference type="InterPro" id="IPR051161">
    <property type="entry name" value="Mannose-6P_isomerase_type2"/>
</dbReference>
<dbReference type="GO" id="GO:0004475">
    <property type="term" value="F:mannose-1-phosphate guanylyltransferase (GTP) activity"/>
    <property type="evidence" value="ECO:0007669"/>
    <property type="project" value="TreeGrafter"/>
</dbReference>
<organism evidence="2 3">
    <name type="scientific">Candidatus Gallimonas intestinigallinarum</name>
    <dbReference type="NCBI Taxonomy" id="2838604"/>
    <lineage>
        <taxon>Bacteria</taxon>
        <taxon>Bacillati</taxon>
        <taxon>Bacillota</taxon>
        <taxon>Clostridia</taxon>
        <taxon>Candidatus Gallimonas</taxon>
    </lineage>
</organism>
<dbReference type="InterPro" id="IPR029044">
    <property type="entry name" value="Nucleotide-diphossugar_trans"/>
</dbReference>
<dbReference type="PANTHER" id="PTHR46390">
    <property type="entry name" value="MANNOSE-1-PHOSPHATE GUANYLYLTRANSFERASE"/>
    <property type="match status" value="1"/>
</dbReference>
<reference evidence="2" key="2">
    <citation type="submission" date="2021-04" db="EMBL/GenBank/DDBJ databases">
        <authorList>
            <person name="Gilroy R."/>
        </authorList>
    </citation>
    <scope>NUCLEOTIDE SEQUENCE</scope>
    <source>
        <strain evidence="2">CHK33-5263</strain>
    </source>
</reference>
<dbReference type="PANTHER" id="PTHR46390:SF1">
    <property type="entry name" value="MANNOSE-1-PHOSPHATE GUANYLYLTRANSFERASE"/>
    <property type="match status" value="1"/>
</dbReference>
<dbReference type="Proteomes" id="UP000824044">
    <property type="component" value="Unassembled WGS sequence"/>
</dbReference>
<gene>
    <name evidence="2" type="ORF">H9812_06735</name>
</gene>
<dbReference type="InterPro" id="IPR005835">
    <property type="entry name" value="NTP_transferase_dom"/>
</dbReference>
<sequence>MENVFGVVMAGGGGTRFWPLSRKASPKQLLNLSGKEVMVNEAVDRLAQVTAYKNIYLVTNCDQAEKMRTVTAGRVRAEHILAEPAARNTAACIGYAAMKIVHDMGDGILVVTPSDAYIRDNAAFATTLEQAIEAAQTGKLVTIGITPTFPATGYGYIRFTGSDDAAKPVVQFVEKPPREKAEEYLAAGGYVWNSGMFVWRASVILQK</sequence>
<protein>
    <submittedName>
        <fullName evidence="2">NTP transferase domain-containing protein</fullName>
    </submittedName>
</protein>
<evidence type="ECO:0000313" key="2">
    <source>
        <dbReference type="EMBL" id="HIZ25146.1"/>
    </source>
</evidence>
<comment type="caution">
    <text evidence="2">The sequence shown here is derived from an EMBL/GenBank/DDBJ whole genome shotgun (WGS) entry which is preliminary data.</text>
</comment>
<keyword evidence="2" id="KW-0808">Transferase</keyword>
<dbReference type="SUPFAM" id="SSF53448">
    <property type="entry name" value="Nucleotide-diphospho-sugar transferases"/>
    <property type="match status" value="1"/>
</dbReference>
<dbReference type="Pfam" id="PF00483">
    <property type="entry name" value="NTP_transferase"/>
    <property type="match status" value="1"/>
</dbReference>
<feature type="non-terminal residue" evidence="2">
    <location>
        <position position="207"/>
    </location>
</feature>
<feature type="domain" description="Nucleotidyl transferase" evidence="1">
    <location>
        <begin position="6"/>
        <end position="202"/>
    </location>
</feature>
<evidence type="ECO:0000259" key="1">
    <source>
        <dbReference type="Pfam" id="PF00483"/>
    </source>
</evidence>
<dbReference type="EMBL" id="DXBS01000125">
    <property type="protein sequence ID" value="HIZ25146.1"/>
    <property type="molecule type" value="Genomic_DNA"/>
</dbReference>
<name>A0A9D2DXG5_9FIRM</name>
<dbReference type="Gene3D" id="3.90.550.10">
    <property type="entry name" value="Spore Coat Polysaccharide Biosynthesis Protein SpsA, Chain A"/>
    <property type="match status" value="1"/>
</dbReference>